<evidence type="ECO:0000313" key="2">
    <source>
        <dbReference type="EMBL" id="KAJ7426451.1"/>
    </source>
</evidence>
<accession>A0ABQ9DR95</accession>
<gene>
    <name evidence="2" type="ORF">WISP_16553</name>
</gene>
<comment type="caution">
    <text evidence="2">The sequence shown here is derived from an EMBL/GenBank/DDBJ whole genome shotgun (WGS) entry which is preliminary data.</text>
</comment>
<proteinExistence type="predicted"/>
<evidence type="ECO:0000313" key="3">
    <source>
        <dbReference type="Proteomes" id="UP001145742"/>
    </source>
</evidence>
<feature type="region of interest" description="Disordered" evidence="1">
    <location>
        <begin position="149"/>
        <end position="182"/>
    </location>
</feature>
<reference evidence="2" key="1">
    <citation type="submission" date="2019-10" db="EMBL/GenBank/DDBJ databases">
        <authorList>
            <person name="Soares A.E.R."/>
            <person name="Aleixo A."/>
            <person name="Schneider P."/>
            <person name="Miyaki C.Y."/>
            <person name="Schneider M.P."/>
            <person name="Mello C."/>
            <person name="Vasconcelos A.T.R."/>
        </authorList>
    </citation>
    <scope>NUCLEOTIDE SEQUENCE</scope>
    <source>
        <tissue evidence="2">Muscle</tissue>
    </source>
</reference>
<name>A0ABQ9DR95_9PASS</name>
<keyword evidence="3" id="KW-1185">Reference proteome</keyword>
<feature type="compositionally biased region" description="Basic and acidic residues" evidence="1">
    <location>
        <begin position="171"/>
        <end position="182"/>
    </location>
</feature>
<sequence length="211" mass="23494">MALSQPVLYNKDLPIQSVCDPVAQSQPVLYNKDLPIQSVCDPVAQSQPMLYNKDLPIQSVCDAVAQSQAMLYNKDLRMQSVCDPMAQFQPMFYNKNPPELVTAVPLPIPRQSNDTTCNLAQGPELTEATAACPDTDGFSALHTSVLHFHGSSKPPKLKKADSQQREVLQPRAEHDREVAERTRDHVTLDMASFGPVFGYADQEEPQDTLWR</sequence>
<protein>
    <submittedName>
        <fullName evidence="2">Uncharacterized protein</fullName>
    </submittedName>
</protein>
<dbReference type="EMBL" id="WHWB01032219">
    <property type="protein sequence ID" value="KAJ7426451.1"/>
    <property type="molecule type" value="Genomic_DNA"/>
</dbReference>
<dbReference type="Proteomes" id="UP001145742">
    <property type="component" value="Unassembled WGS sequence"/>
</dbReference>
<organism evidence="2 3">
    <name type="scientific">Willisornis vidua</name>
    <name type="common">Xingu scale-backed antbird</name>
    <dbReference type="NCBI Taxonomy" id="1566151"/>
    <lineage>
        <taxon>Eukaryota</taxon>
        <taxon>Metazoa</taxon>
        <taxon>Chordata</taxon>
        <taxon>Craniata</taxon>
        <taxon>Vertebrata</taxon>
        <taxon>Euteleostomi</taxon>
        <taxon>Archelosauria</taxon>
        <taxon>Archosauria</taxon>
        <taxon>Dinosauria</taxon>
        <taxon>Saurischia</taxon>
        <taxon>Theropoda</taxon>
        <taxon>Coelurosauria</taxon>
        <taxon>Aves</taxon>
        <taxon>Neognathae</taxon>
        <taxon>Neoaves</taxon>
        <taxon>Telluraves</taxon>
        <taxon>Australaves</taxon>
        <taxon>Passeriformes</taxon>
        <taxon>Thamnophilidae</taxon>
        <taxon>Willisornis</taxon>
    </lineage>
</organism>
<evidence type="ECO:0000256" key="1">
    <source>
        <dbReference type="SAM" id="MobiDB-lite"/>
    </source>
</evidence>